<protein>
    <recommendedName>
        <fullName evidence="3">ABM domain-containing protein</fullName>
    </recommendedName>
</protein>
<keyword evidence="2" id="KW-1185">Reference proteome</keyword>
<sequence length="222" mass="24693">MTTSITELVHLPLIPNISLDSLEHKAILDSTLSTIAQQPGLTSLVWGTPVEHPYVVEMIQGPSTSTTPSIHPLEWQHVDFHAAFQNSPVYTPFLGRLGGILSGAPTIFHVDVKLHDAAKHPLNAPITQVVSAYFPVELDEQKYWDDVFVPFMKDFVSMAGGWATELHFRNGIERKVFVMMVGWESLAKQKEFQQTEGFGGVVGLFDGVSEALMRHVQFVRVV</sequence>
<dbReference type="EMBL" id="MU006224">
    <property type="protein sequence ID" value="KAF2827309.1"/>
    <property type="molecule type" value="Genomic_DNA"/>
</dbReference>
<dbReference type="OrthoDB" id="3830579at2759"/>
<evidence type="ECO:0000313" key="2">
    <source>
        <dbReference type="Proteomes" id="UP000799424"/>
    </source>
</evidence>
<accession>A0A6A7A3H6</accession>
<dbReference type="Proteomes" id="UP000799424">
    <property type="component" value="Unassembled WGS sequence"/>
</dbReference>
<dbReference type="AlphaFoldDB" id="A0A6A7A3H6"/>
<evidence type="ECO:0000313" key="1">
    <source>
        <dbReference type="EMBL" id="KAF2827309.1"/>
    </source>
</evidence>
<organism evidence="1 2">
    <name type="scientific">Ophiobolus disseminans</name>
    <dbReference type="NCBI Taxonomy" id="1469910"/>
    <lineage>
        <taxon>Eukaryota</taxon>
        <taxon>Fungi</taxon>
        <taxon>Dikarya</taxon>
        <taxon>Ascomycota</taxon>
        <taxon>Pezizomycotina</taxon>
        <taxon>Dothideomycetes</taxon>
        <taxon>Pleosporomycetidae</taxon>
        <taxon>Pleosporales</taxon>
        <taxon>Pleosporineae</taxon>
        <taxon>Phaeosphaeriaceae</taxon>
        <taxon>Ophiobolus</taxon>
    </lineage>
</organism>
<reference evidence="1" key="1">
    <citation type="journal article" date="2020" name="Stud. Mycol.">
        <title>101 Dothideomycetes genomes: a test case for predicting lifestyles and emergence of pathogens.</title>
        <authorList>
            <person name="Haridas S."/>
            <person name="Albert R."/>
            <person name="Binder M."/>
            <person name="Bloem J."/>
            <person name="Labutti K."/>
            <person name="Salamov A."/>
            <person name="Andreopoulos B."/>
            <person name="Baker S."/>
            <person name="Barry K."/>
            <person name="Bills G."/>
            <person name="Bluhm B."/>
            <person name="Cannon C."/>
            <person name="Castanera R."/>
            <person name="Culley D."/>
            <person name="Daum C."/>
            <person name="Ezra D."/>
            <person name="Gonzalez J."/>
            <person name="Henrissat B."/>
            <person name="Kuo A."/>
            <person name="Liang C."/>
            <person name="Lipzen A."/>
            <person name="Lutzoni F."/>
            <person name="Magnuson J."/>
            <person name="Mondo S."/>
            <person name="Nolan M."/>
            <person name="Ohm R."/>
            <person name="Pangilinan J."/>
            <person name="Park H.-J."/>
            <person name="Ramirez L."/>
            <person name="Alfaro M."/>
            <person name="Sun H."/>
            <person name="Tritt A."/>
            <person name="Yoshinaga Y."/>
            <person name="Zwiers L.-H."/>
            <person name="Turgeon B."/>
            <person name="Goodwin S."/>
            <person name="Spatafora J."/>
            <person name="Crous P."/>
            <person name="Grigoriev I."/>
        </authorList>
    </citation>
    <scope>NUCLEOTIDE SEQUENCE</scope>
    <source>
        <strain evidence="1">CBS 113818</strain>
    </source>
</reference>
<dbReference type="Gene3D" id="3.30.70.100">
    <property type="match status" value="1"/>
</dbReference>
<proteinExistence type="predicted"/>
<evidence type="ECO:0008006" key="3">
    <source>
        <dbReference type="Google" id="ProtNLM"/>
    </source>
</evidence>
<gene>
    <name evidence="1" type="ORF">CC86DRAFT_405443</name>
</gene>
<name>A0A6A7A3H6_9PLEO</name>